<evidence type="ECO:0000313" key="4">
    <source>
        <dbReference type="Proteomes" id="UP000198327"/>
    </source>
</evidence>
<organism evidence="3 4">
    <name type="scientific">Rhodococcoides kyotonense</name>
    <dbReference type="NCBI Taxonomy" id="398843"/>
    <lineage>
        <taxon>Bacteria</taxon>
        <taxon>Bacillati</taxon>
        <taxon>Actinomycetota</taxon>
        <taxon>Actinomycetes</taxon>
        <taxon>Mycobacteriales</taxon>
        <taxon>Nocardiaceae</taxon>
        <taxon>Rhodococcoides</taxon>
    </lineage>
</organism>
<evidence type="ECO:0000256" key="1">
    <source>
        <dbReference type="ARBA" id="ARBA00006484"/>
    </source>
</evidence>
<dbReference type="GO" id="GO:0016616">
    <property type="term" value="F:oxidoreductase activity, acting on the CH-OH group of donors, NAD or NADP as acceptor"/>
    <property type="evidence" value="ECO:0007669"/>
    <property type="project" value="TreeGrafter"/>
</dbReference>
<proteinExistence type="inferred from homology"/>
<dbReference type="Proteomes" id="UP000198327">
    <property type="component" value="Unassembled WGS sequence"/>
</dbReference>
<dbReference type="RefSeq" id="WP_089250444.1">
    <property type="nucleotide sequence ID" value="NZ_FZOW01000015.1"/>
</dbReference>
<dbReference type="SUPFAM" id="SSF51735">
    <property type="entry name" value="NAD(P)-binding Rossmann-fold domains"/>
    <property type="match status" value="1"/>
</dbReference>
<accession>A0A239M1V1</accession>
<comment type="similarity">
    <text evidence="1">Belongs to the short-chain dehydrogenases/reductases (SDR) family.</text>
</comment>
<dbReference type="OrthoDB" id="7064009at2"/>
<dbReference type="PROSITE" id="PS00061">
    <property type="entry name" value="ADH_SHORT"/>
    <property type="match status" value="1"/>
</dbReference>
<dbReference type="InterPro" id="IPR002347">
    <property type="entry name" value="SDR_fam"/>
</dbReference>
<dbReference type="Pfam" id="PF13561">
    <property type="entry name" value="adh_short_C2"/>
    <property type="match status" value="1"/>
</dbReference>
<evidence type="ECO:0000313" key="3">
    <source>
        <dbReference type="EMBL" id="SNT36747.1"/>
    </source>
</evidence>
<dbReference type="EMBL" id="FZOW01000015">
    <property type="protein sequence ID" value="SNT36747.1"/>
    <property type="molecule type" value="Genomic_DNA"/>
</dbReference>
<dbReference type="GO" id="GO:0030497">
    <property type="term" value="P:fatty acid elongation"/>
    <property type="evidence" value="ECO:0007669"/>
    <property type="project" value="TreeGrafter"/>
</dbReference>
<keyword evidence="4" id="KW-1185">Reference proteome</keyword>
<dbReference type="AlphaFoldDB" id="A0A239M1V1"/>
<gene>
    <name evidence="3" type="ORF">SAMN05421642_115111</name>
</gene>
<dbReference type="Gene3D" id="3.40.50.720">
    <property type="entry name" value="NAD(P)-binding Rossmann-like Domain"/>
    <property type="match status" value="1"/>
</dbReference>
<dbReference type="PANTHER" id="PTHR42760:SF40">
    <property type="entry name" value="3-OXOACYL-[ACYL-CARRIER-PROTEIN] REDUCTASE, CHLOROPLASTIC"/>
    <property type="match status" value="1"/>
</dbReference>
<dbReference type="FunFam" id="3.40.50.720:FF:000173">
    <property type="entry name" value="3-oxoacyl-[acyl-carrier protein] reductase"/>
    <property type="match status" value="1"/>
</dbReference>
<name>A0A239M1V1_9NOCA</name>
<reference evidence="4" key="1">
    <citation type="submission" date="2017-06" db="EMBL/GenBank/DDBJ databases">
        <authorList>
            <person name="Varghese N."/>
            <person name="Submissions S."/>
        </authorList>
    </citation>
    <scope>NUCLEOTIDE SEQUENCE [LARGE SCALE GENOMIC DNA]</scope>
    <source>
        <strain evidence="4">JCM 23211</strain>
    </source>
</reference>
<dbReference type="InterPro" id="IPR020904">
    <property type="entry name" value="Sc_DH/Rdtase_CS"/>
</dbReference>
<sequence>MFESNGKVALITGAGRGVGAAVAEMLAAHGALVAVNDLNPDRAASMVERIESEGGRAVAVPGDIAAYTSVEEIFHRIASTLGPVDFLVNNAGIPTAGIELSYFADTRPSDWQPLLQVNVAGVLNCCHLAVPAMIERKWGRIISISSDSARTGESMMAVYAASKAAGVGLIRSLSKELGPHGITCNTLSLGTIASEDTRSSDPEKVDRHLRRYPMRRLGTGDDVAAAVLWLASESGGWTTGQTIPVNGGFAAG</sequence>
<dbReference type="InterPro" id="IPR036291">
    <property type="entry name" value="NAD(P)-bd_dom_sf"/>
</dbReference>
<dbReference type="PRINTS" id="PR00080">
    <property type="entry name" value="SDRFAMILY"/>
</dbReference>
<dbReference type="PANTHER" id="PTHR42760">
    <property type="entry name" value="SHORT-CHAIN DEHYDROGENASES/REDUCTASES FAMILY MEMBER"/>
    <property type="match status" value="1"/>
</dbReference>
<dbReference type="PRINTS" id="PR00081">
    <property type="entry name" value="GDHRDH"/>
</dbReference>
<protein>
    <submittedName>
        <fullName evidence="3">3-oxoacyl-[acyl-carrier protein] reductase</fullName>
    </submittedName>
</protein>
<evidence type="ECO:0000256" key="2">
    <source>
        <dbReference type="ARBA" id="ARBA00023002"/>
    </source>
</evidence>
<keyword evidence="2" id="KW-0560">Oxidoreductase</keyword>